<dbReference type="RefSeq" id="WP_149430815.1">
    <property type="nucleotide sequence ID" value="NZ_VLNY01000005.1"/>
</dbReference>
<name>A0A5A7SC74_9NOCA</name>
<evidence type="ECO:0000313" key="3">
    <source>
        <dbReference type="Proteomes" id="UP000322244"/>
    </source>
</evidence>
<sequence length="78" mass="8760">MSWKDEIERIAADHRANTDRLDDRLAAAKARLAARSAELAAEARAEPPAEPITQAADPEEKDPDEEAETFYRPKSWLI</sequence>
<keyword evidence="3" id="KW-1185">Reference proteome</keyword>
<dbReference type="EMBL" id="VLNY01000005">
    <property type="protein sequence ID" value="KAA0022762.1"/>
    <property type="molecule type" value="Genomic_DNA"/>
</dbReference>
<gene>
    <name evidence="2" type="ORF">FOY51_13900</name>
</gene>
<protein>
    <submittedName>
        <fullName evidence="2">Uncharacterized protein</fullName>
    </submittedName>
</protein>
<reference evidence="2 3" key="1">
    <citation type="submission" date="2019-07" db="EMBL/GenBank/DDBJ databases">
        <title>Rhodococcus cavernicolus sp. nov., isolated from a cave.</title>
        <authorList>
            <person name="Lee S.D."/>
        </authorList>
    </citation>
    <scope>NUCLEOTIDE SEQUENCE [LARGE SCALE GENOMIC DNA]</scope>
    <source>
        <strain evidence="2 3">C1-24</strain>
    </source>
</reference>
<dbReference type="Proteomes" id="UP000322244">
    <property type="component" value="Unassembled WGS sequence"/>
</dbReference>
<comment type="caution">
    <text evidence="2">The sequence shown here is derived from an EMBL/GenBank/DDBJ whole genome shotgun (WGS) entry which is preliminary data.</text>
</comment>
<accession>A0A5A7SC74</accession>
<proteinExistence type="predicted"/>
<dbReference type="AlphaFoldDB" id="A0A5A7SC74"/>
<feature type="compositionally biased region" description="Acidic residues" evidence="1">
    <location>
        <begin position="57"/>
        <end position="68"/>
    </location>
</feature>
<evidence type="ECO:0000256" key="1">
    <source>
        <dbReference type="SAM" id="MobiDB-lite"/>
    </source>
</evidence>
<organism evidence="2 3">
    <name type="scientific">Antrihabitans cavernicola</name>
    <dbReference type="NCBI Taxonomy" id="2495913"/>
    <lineage>
        <taxon>Bacteria</taxon>
        <taxon>Bacillati</taxon>
        <taxon>Actinomycetota</taxon>
        <taxon>Actinomycetes</taxon>
        <taxon>Mycobacteriales</taxon>
        <taxon>Nocardiaceae</taxon>
        <taxon>Antrihabitans</taxon>
    </lineage>
</organism>
<evidence type="ECO:0000313" key="2">
    <source>
        <dbReference type="EMBL" id="KAA0022762.1"/>
    </source>
</evidence>
<feature type="region of interest" description="Disordered" evidence="1">
    <location>
        <begin position="37"/>
        <end position="78"/>
    </location>
</feature>